<comment type="similarity">
    <text evidence="8 9">Belongs to the TonB-dependent receptor family.</text>
</comment>
<dbReference type="Pfam" id="PF07715">
    <property type="entry name" value="Plug"/>
    <property type="match status" value="1"/>
</dbReference>
<evidence type="ECO:0000313" key="10">
    <source>
        <dbReference type="EMBL" id="BAU52457.1"/>
    </source>
</evidence>
<evidence type="ECO:0000256" key="1">
    <source>
        <dbReference type="ARBA" id="ARBA00004571"/>
    </source>
</evidence>
<keyword evidence="6 8" id="KW-0472">Membrane</keyword>
<dbReference type="InterPro" id="IPR037066">
    <property type="entry name" value="Plug_dom_sf"/>
</dbReference>
<dbReference type="Gene3D" id="2.170.130.10">
    <property type="entry name" value="TonB-dependent receptor, plug domain"/>
    <property type="match status" value="1"/>
</dbReference>
<dbReference type="NCBIfam" id="TIGR04056">
    <property type="entry name" value="OMP_RagA_SusC"/>
    <property type="match status" value="1"/>
</dbReference>
<dbReference type="Pfam" id="PF13715">
    <property type="entry name" value="CarbopepD_reg_2"/>
    <property type="match status" value="1"/>
</dbReference>
<evidence type="ECO:0000256" key="5">
    <source>
        <dbReference type="ARBA" id="ARBA00023077"/>
    </source>
</evidence>
<protein>
    <submittedName>
        <fullName evidence="10">TonB dependent receptor</fullName>
    </submittedName>
</protein>
<dbReference type="AlphaFoldDB" id="A0A110B0Q3"/>
<dbReference type="KEGG" id="mgot:MgSA37_00618"/>
<dbReference type="OrthoDB" id="9768177at2"/>
<proteinExistence type="inferred from homology"/>
<evidence type="ECO:0000256" key="7">
    <source>
        <dbReference type="ARBA" id="ARBA00023237"/>
    </source>
</evidence>
<keyword evidence="7 8" id="KW-0998">Cell outer membrane</keyword>
<keyword evidence="10" id="KW-0675">Receptor</keyword>
<dbReference type="NCBIfam" id="TIGR04057">
    <property type="entry name" value="SusC_RagA_signa"/>
    <property type="match status" value="1"/>
</dbReference>
<dbReference type="Gene3D" id="2.40.170.20">
    <property type="entry name" value="TonB-dependent receptor, beta-barrel domain"/>
    <property type="match status" value="1"/>
</dbReference>
<dbReference type="InterPro" id="IPR000531">
    <property type="entry name" value="Beta-barrel_TonB"/>
</dbReference>
<evidence type="ECO:0000256" key="8">
    <source>
        <dbReference type="PROSITE-ProRule" id="PRU01360"/>
    </source>
</evidence>
<accession>A0A110B0Q3</accession>
<keyword evidence="3 8" id="KW-1134">Transmembrane beta strand</keyword>
<keyword evidence="4 8" id="KW-0812">Transmembrane</keyword>
<keyword evidence="2 8" id="KW-0813">Transport</keyword>
<dbReference type="Proteomes" id="UP000218263">
    <property type="component" value="Chromosome"/>
</dbReference>
<sequence length="986" mass="106678">MKKVYLFKYGLTVLLLICAFSVFAQKSTFTGKVVDETAQPLPGATVRIKGTDKSTTTDLNGKFTLPGSDQSAIVVTITYIGYDTMEKIMTANEPLTIQLIPNQKALSEVVVVGYGTVKKTDLTGSVSNLGSKDLNPGAVTNPLQQLQGKAAGVNINQVGSEPGVAPSIRIRGFTSLQGGNDPLVVVDGIQGNMDLLQQVPPGEIASVDILKDASATAIYGSRGAPGVIIITTKKTSAGKTSVEYNENTSLDVISKKLQLLNAASWTQEANALGVDASANHGSNTDWYNLLTQNGVTQNHSLAFGGGSNEFNYRASLTAINETGLVIGTGYKNYIGRVTATQKALDDKLTLTMNINSGINQAAYEPNSVGNAAFTSNTISQAYIARPTDPVFDTDGSYYRDPNVFQYTNPYAVAKTVKNDVNSNELFGSLRADLDIYKGLSAGVFGSWRKVDGNTGFYEPTSSTIQYAIDNKGVGNISNWHNDEKLMDINLSYKHDFDKKNHFDATLVYEWQAQTYNGSYAQGRGFVNDIASYNALQLGDISKVLQGDISSYKNDRRLVSFLGRVNYSFASKYLLTASIRRDGSTVFGVNNKWGNFPSAALAWRITQEDFMKSQHLFSNLKLRVGYGITGNQQGIGPQNSIALVGQAGTVFFGGQTIPNYAATQNANPNLKWETKKQANAGIDFTMFNDRLNGSVDVYTSNTDNLLFNYTVPLEGPFLTTNILANVGSLQNRGLEITLSYKVIQSKNTTLTLAGNASFMSNKVLSLGGNIEGYNIPTNYVGLSTPNSYLVVGKPIGTFLILQHSGVNAQGVETVVGEDASGNVDQAPQSKYRVDEGQALPKYEFGFTPAFTYKNFDMSMVWSGAGGNKIYNGISQDFSMLENIGKQNLLTSAMATGIHSSPFGSDEWLEDGSYIRFQNLTFGYKVNLTNVKYISALRISLTGQNLATITKYKGLDPELNTSDLGAGYDHGVYPRTRTFSVGLNVILK</sequence>
<dbReference type="InterPro" id="IPR012910">
    <property type="entry name" value="Plug_dom"/>
</dbReference>
<organism evidence="10 11">
    <name type="scientific">Mucilaginibacter gotjawali</name>
    <dbReference type="NCBI Taxonomy" id="1550579"/>
    <lineage>
        <taxon>Bacteria</taxon>
        <taxon>Pseudomonadati</taxon>
        <taxon>Bacteroidota</taxon>
        <taxon>Sphingobacteriia</taxon>
        <taxon>Sphingobacteriales</taxon>
        <taxon>Sphingobacteriaceae</taxon>
        <taxon>Mucilaginibacter</taxon>
    </lineage>
</organism>
<dbReference type="GO" id="GO:0009279">
    <property type="term" value="C:cell outer membrane"/>
    <property type="evidence" value="ECO:0007669"/>
    <property type="project" value="UniProtKB-SubCell"/>
</dbReference>
<evidence type="ECO:0000256" key="2">
    <source>
        <dbReference type="ARBA" id="ARBA00022448"/>
    </source>
</evidence>
<dbReference type="InterPro" id="IPR036942">
    <property type="entry name" value="Beta-barrel_TonB_sf"/>
</dbReference>
<dbReference type="InterPro" id="IPR008969">
    <property type="entry name" value="CarboxyPept-like_regulatory"/>
</dbReference>
<dbReference type="EMBL" id="AP017313">
    <property type="protein sequence ID" value="BAU52457.1"/>
    <property type="molecule type" value="Genomic_DNA"/>
</dbReference>
<dbReference type="PROSITE" id="PS52016">
    <property type="entry name" value="TONB_DEPENDENT_REC_3"/>
    <property type="match status" value="1"/>
</dbReference>
<dbReference type="InterPro" id="IPR023997">
    <property type="entry name" value="TonB-dep_OMP_SusC/RagA_CS"/>
</dbReference>
<dbReference type="Gene3D" id="2.60.40.1120">
    <property type="entry name" value="Carboxypeptidase-like, regulatory domain"/>
    <property type="match status" value="1"/>
</dbReference>
<gene>
    <name evidence="10" type="ORF">MgSA37_00618</name>
</gene>
<name>A0A110B0Q3_9SPHI</name>
<dbReference type="Pfam" id="PF00593">
    <property type="entry name" value="TonB_dep_Rec_b-barrel"/>
    <property type="match status" value="1"/>
</dbReference>
<evidence type="ECO:0000256" key="6">
    <source>
        <dbReference type="ARBA" id="ARBA00023136"/>
    </source>
</evidence>
<dbReference type="InterPro" id="IPR023996">
    <property type="entry name" value="TonB-dep_OMP_SusC/RagA"/>
</dbReference>
<keyword evidence="11" id="KW-1185">Reference proteome</keyword>
<evidence type="ECO:0000313" key="11">
    <source>
        <dbReference type="Proteomes" id="UP000218263"/>
    </source>
</evidence>
<dbReference type="InterPro" id="IPR039426">
    <property type="entry name" value="TonB-dep_rcpt-like"/>
</dbReference>
<evidence type="ECO:0000256" key="3">
    <source>
        <dbReference type="ARBA" id="ARBA00022452"/>
    </source>
</evidence>
<dbReference type="SUPFAM" id="SSF56935">
    <property type="entry name" value="Porins"/>
    <property type="match status" value="1"/>
</dbReference>
<evidence type="ECO:0000256" key="9">
    <source>
        <dbReference type="RuleBase" id="RU003357"/>
    </source>
</evidence>
<dbReference type="SUPFAM" id="SSF49464">
    <property type="entry name" value="Carboxypeptidase regulatory domain-like"/>
    <property type="match status" value="1"/>
</dbReference>
<keyword evidence="5 9" id="KW-0798">TonB box</keyword>
<evidence type="ECO:0000256" key="4">
    <source>
        <dbReference type="ARBA" id="ARBA00022692"/>
    </source>
</evidence>
<reference evidence="10 11" key="1">
    <citation type="submission" date="2015-12" db="EMBL/GenBank/DDBJ databases">
        <title>Genome sequence of Mucilaginibacter gotjawali.</title>
        <authorList>
            <person name="Lee J.S."/>
            <person name="Lee K.C."/>
            <person name="Kim K.K."/>
            <person name="Lee B.W."/>
        </authorList>
    </citation>
    <scope>NUCLEOTIDE SEQUENCE [LARGE SCALE GENOMIC DNA]</scope>
    <source>
        <strain evidence="10 11">SA3-7</strain>
    </source>
</reference>
<comment type="subcellular location">
    <subcellularLocation>
        <location evidence="1 8">Cell outer membrane</location>
        <topology evidence="1 8">Multi-pass membrane protein</topology>
    </subcellularLocation>
</comment>
<dbReference type="RefSeq" id="WP_096349781.1">
    <property type="nucleotide sequence ID" value="NZ_AP017313.1"/>
</dbReference>